<dbReference type="SUPFAM" id="SSF55681">
    <property type="entry name" value="Class II aaRS and biotin synthetases"/>
    <property type="match status" value="1"/>
</dbReference>
<protein>
    <recommendedName>
        <fullName evidence="7">Asparagine--tRNA ligase</fullName>
        <ecNumber evidence="7">6.1.1.22</ecNumber>
    </recommendedName>
    <alternativeName>
        <fullName evidence="7">Asparaginyl-tRNA synthetase</fullName>
        <shortName evidence="7">AsnRS</shortName>
    </alternativeName>
</protein>
<dbReference type="Gene3D" id="3.30.930.10">
    <property type="entry name" value="Bira Bifunctional Protein, Domain 2"/>
    <property type="match status" value="1"/>
</dbReference>
<keyword evidence="2 7" id="KW-0436">Ligase</keyword>
<dbReference type="GO" id="GO:0016740">
    <property type="term" value="F:transferase activity"/>
    <property type="evidence" value="ECO:0007669"/>
    <property type="project" value="UniProtKB-ARBA"/>
</dbReference>
<dbReference type="EC" id="6.1.1.22" evidence="7"/>
<reference evidence="9 10" key="1">
    <citation type="submission" date="2016-08" db="EMBL/GenBank/DDBJ databases">
        <title>A new outlook on sporulation: Clostridium algidixylanolyticum.</title>
        <authorList>
            <person name="Poppleton D.I."/>
            <person name="Gribaldo S."/>
        </authorList>
    </citation>
    <scope>NUCLEOTIDE SEQUENCE [LARGE SCALE GENOMIC DNA]</scope>
    <source>
        <strain evidence="9 10">SPL73</strain>
    </source>
</reference>
<dbReference type="InterPro" id="IPR012340">
    <property type="entry name" value="NA-bd_OB-fold"/>
</dbReference>
<dbReference type="InterPro" id="IPR004365">
    <property type="entry name" value="NA-bd_OB_tRNA"/>
</dbReference>
<evidence type="ECO:0000256" key="5">
    <source>
        <dbReference type="ARBA" id="ARBA00022917"/>
    </source>
</evidence>
<keyword evidence="6 7" id="KW-0030">Aminoacyl-tRNA synthetase</keyword>
<organism evidence="9 10">
    <name type="scientific">Lacrimispora algidixylanolytica</name>
    <dbReference type="NCBI Taxonomy" id="94868"/>
    <lineage>
        <taxon>Bacteria</taxon>
        <taxon>Bacillati</taxon>
        <taxon>Bacillota</taxon>
        <taxon>Clostridia</taxon>
        <taxon>Lachnospirales</taxon>
        <taxon>Lachnospiraceae</taxon>
        <taxon>Lacrimispora</taxon>
    </lineage>
</organism>
<keyword evidence="10" id="KW-1185">Reference proteome</keyword>
<dbReference type="GO" id="GO:0003676">
    <property type="term" value="F:nucleic acid binding"/>
    <property type="evidence" value="ECO:0007669"/>
    <property type="project" value="InterPro"/>
</dbReference>
<dbReference type="CDD" id="cd00776">
    <property type="entry name" value="AsxRS_core"/>
    <property type="match status" value="1"/>
</dbReference>
<name>A0A419T5W4_9FIRM</name>
<dbReference type="Proteomes" id="UP000284277">
    <property type="component" value="Unassembled WGS sequence"/>
</dbReference>
<dbReference type="EMBL" id="MCIA01000009">
    <property type="protein sequence ID" value="RKD32825.1"/>
    <property type="molecule type" value="Genomic_DNA"/>
</dbReference>
<dbReference type="PANTHER" id="PTHR22594">
    <property type="entry name" value="ASPARTYL/LYSYL-TRNA SYNTHETASE"/>
    <property type="match status" value="1"/>
</dbReference>
<comment type="caution">
    <text evidence="9">The sequence shown here is derived from an EMBL/GenBank/DDBJ whole genome shotgun (WGS) entry which is preliminary data.</text>
</comment>
<dbReference type="RefSeq" id="WP_120196204.1">
    <property type="nucleotide sequence ID" value="NZ_MCIA01000009.1"/>
</dbReference>
<evidence type="ECO:0000256" key="1">
    <source>
        <dbReference type="ARBA" id="ARBA00008226"/>
    </source>
</evidence>
<dbReference type="GO" id="GO:0140096">
    <property type="term" value="F:catalytic activity, acting on a protein"/>
    <property type="evidence" value="ECO:0007669"/>
    <property type="project" value="UniProtKB-ARBA"/>
</dbReference>
<evidence type="ECO:0000256" key="6">
    <source>
        <dbReference type="ARBA" id="ARBA00023146"/>
    </source>
</evidence>
<dbReference type="SUPFAM" id="SSF50249">
    <property type="entry name" value="Nucleic acid-binding proteins"/>
    <property type="match status" value="1"/>
</dbReference>
<dbReference type="FunFam" id="3.30.930.10:FF:000016">
    <property type="entry name" value="Asparagine--tRNA ligase"/>
    <property type="match status" value="1"/>
</dbReference>
<dbReference type="GO" id="GO:0005737">
    <property type="term" value="C:cytoplasm"/>
    <property type="evidence" value="ECO:0007669"/>
    <property type="project" value="UniProtKB-SubCell"/>
</dbReference>
<dbReference type="PANTHER" id="PTHR22594:SF34">
    <property type="entry name" value="ASPARAGINE--TRNA LIGASE, MITOCHONDRIAL-RELATED"/>
    <property type="match status" value="1"/>
</dbReference>
<dbReference type="InterPro" id="IPR004522">
    <property type="entry name" value="Asn-tRNA-ligase"/>
</dbReference>
<feature type="domain" description="Aminoacyl-transfer RNA synthetases class-II family profile" evidence="8">
    <location>
        <begin position="135"/>
        <end position="453"/>
    </location>
</feature>
<comment type="catalytic activity">
    <reaction evidence="7">
        <text>tRNA(Asn) + L-asparagine + ATP = L-asparaginyl-tRNA(Asn) + AMP + diphosphate + H(+)</text>
        <dbReference type="Rhea" id="RHEA:11180"/>
        <dbReference type="Rhea" id="RHEA-COMP:9659"/>
        <dbReference type="Rhea" id="RHEA-COMP:9674"/>
        <dbReference type="ChEBI" id="CHEBI:15378"/>
        <dbReference type="ChEBI" id="CHEBI:30616"/>
        <dbReference type="ChEBI" id="CHEBI:33019"/>
        <dbReference type="ChEBI" id="CHEBI:58048"/>
        <dbReference type="ChEBI" id="CHEBI:78442"/>
        <dbReference type="ChEBI" id="CHEBI:78515"/>
        <dbReference type="ChEBI" id="CHEBI:456215"/>
        <dbReference type="EC" id="6.1.1.22"/>
    </reaction>
</comment>
<evidence type="ECO:0000259" key="8">
    <source>
        <dbReference type="PROSITE" id="PS50862"/>
    </source>
</evidence>
<comment type="subunit">
    <text evidence="7">Homodimer.</text>
</comment>
<dbReference type="InterPro" id="IPR045864">
    <property type="entry name" value="aa-tRNA-synth_II/BPL/LPL"/>
</dbReference>
<comment type="similarity">
    <text evidence="1 7">Belongs to the class-II aminoacyl-tRNA synthetase family.</text>
</comment>
<sequence length="463" mass="53258">MDLITVREIYKKQDTLLNSQVTIGGWVRSLRDSKSFGFIVLNDGSYFETLQVVYHDTMENFSEISKLNVGAAVIVTGTLVPTPDAKQPFEIQATEVTVEGTSSSDYPLQKKRHTFEYLRTISHLRPRTNTFQAVFRVRSLIAYAIHQFFQERDFVYVHTPLITGSDCEGAGEMFQVTTMDLNNIPKTEEGTIDFSQDFFGKPTNLTVSGQLNGESYAMAFRNIYTFGPTFRAENSNTTRHAAEFWMIEPEMAFADLNDNMALAESMLKYVIRYVLEHAPEEMNFFNQFVDKDLLNRLNHVLNSDFAHVTYTEAVELLTKHNDEFDYKVFWGCDLQTEHERYLTEQLYKKPVFVTDYPKEIKAFYMKLNPDNKTVAAVDCLVPGIGEIIGGSQREDNYDKLVARMDELELNKEDYDFYLDLRKYGSARHAGFGLGFERCVMYLTGMSNIRDVVPFPRTVNNCEL</sequence>
<dbReference type="InterPro" id="IPR004364">
    <property type="entry name" value="Aa-tRNA-synt_II"/>
</dbReference>
<dbReference type="Gene3D" id="2.40.50.140">
    <property type="entry name" value="Nucleic acid-binding proteins"/>
    <property type="match status" value="1"/>
</dbReference>
<dbReference type="GO" id="GO:0004816">
    <property type="term" value="F:asparagine-tRNA ligase activity"/>
    <property type="evidence" value="ECO:0007669"/>
    <property type="project" value="UniProtKB-UniRule"/>
</dbReference>
<proteinExistence type="inferred from homology"/>
<dbReference type="InterPro" id="IPR002312">
    <property type="entry name" value="Asp/Asn-tRNA-synth_IIb"/>
</dbReference>
<dbReference type="PRINTS" id="PR01042">
    <property type="entry name" value="TRNASYNTHASP"/>
</dbReference>
<dbReference type="PROSITE" id="PS50862">
    <property type="entry name" value="AA_TRNA_LIGASE_II"/>
    <property type="match status" value="1"/>
</dbReference>
<dbReference type="HAMAP" id="MF_00534">
    <property type="entry name" value="Asn_tRNA_synth"/>
    <property type="match status" value="1"/>
</dbReference>
<keyword evidence="5 7" id="KW-0648">Protein biosynthesis</keyword>
<dbReference type="Pfam" id="PF01336">
    <property type="entry name" value="tRNA_anti-codon"/>
    <property type="match status" value="1"/>
</dbReference>
<evidence type="ECO:0000256" key="4">
    <source>
        <dbReference type="ARBA" id="ARBA00022840"/>
    </source>
</evidence>
<keyword evidence="4 7" id="KW-0067">ATP-binding</keyword>
<evidence type="ECO:0000256" key="2">
    <source>
        <dbReference type="ARBA" id="ARBA00022598"/>
    </source>
</evidence>
<evidence type="ECO:0000256" key="7">
    <source>
        <dbReference type="HAMAP-Rule" id="MF_00534"/>
    </source>
</evidence>
<dbReference type="NCBIfam" id="NF003037">
    <property type="entry name" value="PRK03932.1"/>
    <property type="match status" value="1"/>
</dbReference>
<dbReference type="GO" id="GO:0006421">
    <property type="term" value="P:asparaginyl-tRNA aminoacylation"/>
    <property type="evidence" value="ECO:0007669"/>
    <property type="project" value="UniProtKB-UniRule"/>
</dbReference>
<dbReference type="CDD" id="cd04318">
    <property type="entry name" value="EcAsnRS_like_N"/>
    <property type="match status" value="1"/>
</dbReference>
<dbReference type="AlphaFoldDB" id="A0A419T5W4"/>
<dbReference type="OrthoDB" id="9762036at2"/>
<evidence type="ECO:0000313" key="10">
    <source>
        <dbReference type="Proteomes" id="UP000284277"/>
    </source>
</evidence>
<gene>
    <name evidence="7" type="primary">asnS</name>
    <name evidence="9" type="ORF">BET01_16430</name>
</gene>
<dbReference type="GO" id="GO:0005524">
    <property type="term" value="F:ATP binding"/>
    <property type="evidence" value="ECO:0007669"/>
    <property type="project" value="UniProtKB-UniRule"/>
</dbReference>
<dbReference type="NCBIfam" id="TIGR00457">
    <property type="entry name" value="asnS"/>
    <property type="match status" value="1"/>
</dbReference>
<keyword evidence="3 7" id="KW-0547">Nucleotide-binding</keyword>
<evidence type="ECO:0000313" key="9">
    <source>
        <dbReference type="EMBL" id="RKD32825.1"/>
    </source>
</evidence>
<accession>A0A419T5W4</accession>
<comment type="subcellular location">
    <subcellularLocation>
        <location evidence="7">Cytoplasm</location>
    </subcellularLocation>
</comment>
<evidence type="ECO:0000256" key="3">
    <source>
        <dbReference type="ARBA" id="ARBA00022741"/>
    </source>
</evidence>
<dbReference type="InterPro" id="IPR006195">
    <property type="entry name" value="aa-tRNA-synth_II"/>
</dbReference>
<dbReference type="Pfam" id="PF00152">
    <property type="entry name" value="tRNA-synt_2"/>
    <property type="match status" value="1"/>
</dbReference>
<keyword evidence="7" id="KW-0963">Cytoplasm</keyword>